<dbReference type="Proteomes" id="UP000269154">
    <property type="component" value="Unassembled WGS sequence"/>
</dbReference>
<feature type="coiled-coil region" evidence="1">
    <location>
        <begin position="278"/>
        <end position="326"/>
    </location>
</feature>
<keyword evidence="1" id="KW-0175">Coiled coil</keyword>
<dbReference type="EMBL" id="RCBY01000343">
    <property type="protein sequence ID" value="RQH23315.1"/>
    <property type="molecule type" value="Genomic_DNA"/>
</dbReference>
<gene>
    <name evidence="2" type="ORF">D5R40_30435</name>
</gene>
<accession>A0A3N6QWR7</accession>
<keyword evidence="3" id="KW-1185">Reference proteome</keyword>
<protein>
    <submittedName>
        <fullName evidence="2">Uncharacterized protein</fullName>
    </submittedName>
</protein>
<comment type="caution">
    <text evidence="2">The sequence shown here is derived from an EMBL/GenBank/DDBJ whole genome shotgun (WGS) entry which is preliminary data.</text>
</comment>
<reference evidence="2 3" key="1">
    <citation type="journal article" date="2018" name="ACS Chem. Biol.">
        <title>Ketoreductase domain dysfunction expands chemodiversity: malyngamide biosynthesis in the cyanobacterium Okeania hirsuta.</title>
        <authorList>
            <person name="Moss N.A."/>
            <person name="Leao T."/>
            <person name="Rankin M."/>
            <person name="McCullough T.M."/>
            <person name="Qu P."/>
            <person name="Korobeynikov A."/>
            <person name="Smith J.L."/>
            <person name="Gerwick L."/>
            <person name="Gerwick W.H."/>
        </authorList>
    </citation>
    <scope>NUCLEOTIDE SEQUENCE [LARGE SCALE GENOMIC DNA]</scope>
    <source>
        <strain evidence="2 3">PAB10Feb10-1</strain>
    </source>
</reference>
<name>A0A3N6QWR7_9CYAN</name>
<organism evidence="2 3">
    <name type="scientific">Okeania hirsuta</name>
    <dbReference type="NCBI Taxonomy" id="1458930"/>
    <lineage>
        <taxon>Bacteria</taxon>
        <taxon>Bacillati</taxon>
        <taxon>Cyanobacteriota</taxon>
        <taxon>Cyanophyceae</taxon>
        <taxon>Oscillatoriophycideae</taxon>
        <taxon>Oscillatoriales</taxon>
        <taxon>Microcoleaceae</taxon>
        <taxon>Okeania</taxon>
    </lineage>
</organism>
<evidence type="ECO:0000256" key="1">
    <source>
        <dbReference type="SAM" id="Coils"/>
    </source>
</evidence>
<dbReference type="OrthoDB" id="10020156at2"/>
<dbReference type="AlphaFoldDB" id="A0A3N6QWR7"/>
<dbReference type="RefSeq" id="WP_124145622.1">
    <property type="nucleotide sequence ID" value="NZ_CAWOKI010000105.1"/>
</dbReference>
<evidence type="ECO:0000313" key="3">
    <source>
        <dbReference type="Proteomes" id="UP000269154"/>
    </source>
</evidence>
<proteinExistence type="predicted"/>
<sequence>MSFFKKVGKAFKDVGKVIAEETEKTVNEISKSPVINDIASVTKDVGTSATRIVTDTAIDIANVSTGFQFNDEMEAAKQTMSDAGVLSAADAIKKNHYPFLERMEEEARRKLSQIQTLFQSGQNLERQRDQLVSTLSDMCGDVTLLSQESLEAETLLAEAQKIPEWEKWATILDLPPITIAQVNQISASTKKWEQVGKKIAMSNLIVGVADGTAALIALGSLSKAKRLTKVSNLTRTGSSAVVNTAAKSSKFLKVGKLAGRASGVLAVVSVGLDVGLSVAELERQKAQLEKTLAELDRDIAEAKRDLSALRQEKSEILSRINELLNSVEPPQTLKSWPAWAESTQEALRSVVNRLISVNGIIDRAKQKAEQTRGKPLEQRVNKVAAIDPNISKAEALEIIKMVDREAGYSEAQSTDQRNFQAISSLSWSVEGSSEPLIVQNEKLNQIVCMYSLPGNDTSSDATWKYYTTAQLTKTLSIKWSYGGSHASENPIGEVVVFADSPSGREVITLYDDVPPLMSDPSEGSASIQVYEQQAFGIIITAKTGSAEVQQDSASMNMTLGSLTIQFFG</sequence>
<evidence type="ECO:0000313" key="2">
    <source>
        <dbReference type="EMBL" id="RQH23315.1"/>
    </source>
</evidence>